<dbReference type="STRING" id="86259.A0A4Z1PN48"/>
<proteinExistence type="inferred from homology"/>
<organism evidence="10 11">
    <name type="scientific">Venturia nashicola</name>
    <dbReference type="NCBI Taxonomy" id="86259"/>
    <lineage>
        <taxon>Eukaryota</taxon>
        <taxon>Fungi</taxon>
        <taxon>Dikarya</taxon>
        <taxon>Ascomycota</taxon>
        <taxon>Pezizomycotina</taxon>
        <taxon>Dothideomycetes</taxon>
        <taxon>Pleosporomycetidae</taxon>
        <taxon>Venturiales</taxon>
        <taxon>Venturiaceae</taxon>
        <taxon>Venturia</taxon>
    </lineage>
</organism>
<dbReference type="InterPro" id="IPR014729">
    <property type="entry name" value="Rossmann-like_a/b/a_fold"/>
</dbReference>
<dbReference type="Gene3D" id="3.60.110.10">
    <property type="entry name" value="Carbon-nitrogen hydrolase"/>
    <property type="match status" value="1"/>
</dbReference>
<evidence type="ECO:0000256" key="1">
    <source>
        <dbReference type="ARBA" id="ARBA00005188"/>
    </source>
</evidence>
<comment type="similarity">
    <text evidence="2 8">In the C-terminal section; belongs to the NAD synthetase family.</text>
</comment>
<dbReference type="PROSITE" id="PS50263">
    <property type="entry name" value="CN_HYDROLASE"/>
    <property type="match status" value="1"/>
</dbReference>
<dbReference type="Pfam" id="PF00795">
    <property type="entry name" value="CN_hydrolase"/>
    <property type="match status" value="1"/>
</dbReference>
<evidence type="ECO:0000256" key="7">
    <source>
        <dbReference type="ARBA" id="ARBA00052340"/>
    </source>
</evidence>
<dbReference type="InterPro" id="IPR036526">
    <property type="entry name" value="C-N_Hydrolase_sf"/>
</dbReference>
<dbReference type="GO" id="GO:0009435">
    <property type="term" value="P:NAD+ biosynthetic process"/>
    <property type="evidence" value="ECO:0007669"/>
    <property type="project" value="UniProtKB-UniRule"/>
</dbReference>
<dbReference type="SUPFAM" id="SSF52402">
    <property type="entry name" value="Adenine nucleotide alpha hydrolases-like"/>
    <property type="match status" value="1"/>
</dbReference>
<evidence type="ECO:0000256" key="3">
    <source>
        <dbReference type="ARBA" id="ARBA00022598"/>
    </source>
</evidence>
<dbReference type="AlphaFoldDB" id="A0A4Z1PN48"/>
<sequence>MGHLITVATCSLRQWSLQYKENTDRIIKSIKRAKEAGARVRVGSELEICGYGCADHFREQDLYMHCWKMLERILGDRELRDIIVDVGMPIQHRNVRYNCRVIILNGKILLIRPKMWLAGDGNYFEPRHFSPWTKPRETEEYHLPKDIQKLQGASHVIFGDAVISTPDTCIGAETCEELFTPDPPSTQMSLDGVEIFTNSSGSHFELRKLHRRLELIQGATKRMGGCYLYANQMGCDGDRLLYDGSAMIVLNGEIVAQGAQFSLEDVEVVTATIDLEEIRAYRAATSRGMQAATSRNKYQRVQTPFELSDGDEFTPGLKPSLSMMAKYHTPEEEMALSGGLYLYDYLTKSGLSGFLVPLSGGIDSCATAVMVYSMCRLMVEACEKGNETVIAHVKRIATYSEEMPKTANELCHQIFHTVFMGMEKQSSEETRGRAKDLASTINAHHIDLNIDPIFEALNKVTADALDFDAKFKVHGGSNAENLALQNRQARIRMVLAYDLAALTSQSRNRPNGGSLLVLGSANVAESLRGYFTKYDCSSADINPIGSIDKADLRRLITWAANTWDMPILHDFVDAIPTAELEPITDTHVQSDEADMGITYAELTAFGKLRKVNKLGPYGCFRRLLEDWSIDRAEKEGDDAPRMTPREIATKTKFFFHYYQINRHKMTTITPSMHANDYSPDDNRFDMRPFLYPPFYQSWDCKKIDEYLELVEKARGK</sequence>
<evidence type="ECO:0000256" key="2">
    <source>
        <dbReference type="ARBA" id="ARBA00007145"/>
    </source>
</evidence>
<name>A0A4Z1PN48_9PEZI</name>
<dbReference type="InterPro" id="IPR022310">
    <property type="entry name" value="NAD/GMP_synthase"/>
</dbReference>
<dbReference type="PANTHER" id="PTHR23090">
    <property type="entry name" value="NH 3 /GLUTAMINE-DEPENDENT NAD + SYNTHETASE"/>
    <property type="match status" value="1"/>
</dbReference>
<dbReference type="SUPFAM" id="SSF56317">
    <property type="entry name" value="Carbon-nitrogen hydrolase"/>
    <property type="match status" value="1"/>
</dbReference>
<dbReference type="Gene3D" id="3.40.50.620">
    <property type="entry name" value="HUPs"/>
    <property type="match status" value="1"/>
</dbReference>
<dbReference type="GO" id="GO:0005524">
    <property type="term" value="F:ATP binding"/>
    <property type="evidence" value="ECO:0007669"/>
    <property type="project" value="UniProtKB-UniRule"/>
</dbReference>
<dbReference type="EC" id="6.3.5.1" evidence="8"/>
<dbReference type="FunFam" id="3.40.50.620:FF:000036">
    <property type="entry name" value="Glutamine-dependent NAD(+) synthetase"/>
    <property type="match status" value="1"/>
</dbReference>
<comment type="pathway">
    <text evidence="1 8">Cofactor biosynthesis; NAD(+) biosynthesis; NAD(+) from deamido-NAD(+) (L-Gln route): step 1/1.</text>
</comment>
<dbReference type="GO" id="GO:0004359">
    <property type="term" value="F:glutaminase activity"/>
    <property type="evidence" value="ECO:0007669"/>
    <property type="project" value="InterPro"/>
</dbReference>
<dbReference type="CDD" id="cd00553">
    <property type="entry name" value="NAD_synthase"/>
    <property type="match status" value="1"/>
</dbReference>
<comment type="caution">
    <text evidence="10">The sequence shown here is derived from an EMBL/GenBank/DDBJ whole genome shotgun (WGS) entry which is preliminary data.</text>
</comment>
<keyword evidence="4 8" id="KW-0547">Nucleotide-binding</keyword>
<evidence type="ECO:0000259" key="9">
    <source>
        <dbReference type="PROSITE" id="PS50263"/>
    </source>
</evidence>
<accession>A0A4Z1PN48</accession>
<evidence type="ECO:0000313" key="10">
    <source>
        <dbReference type="EMBL" id="TID27599.1"/>
    </source>
</evidence>
<dbReference type="OrthoDB" id="2020662at2759"/>
<dbReference type="CDD" id="cd07570">
    <property type="entry name" value="GAT_Gln-NAD-synth"/>
    <property type="match status" value="1"/>
</dbReference>
<reference evidence="10 11" key="1">
    <citation type="submission" date="2019-04" db="EMBL/GenBank/DDBJ databases">
        <title>High contiguity whole genome sequence and gene annotation resource for two Venturia nashicola isolates.</title>
        <authorList>
            <person name="Prokchorchik M."/>
            <person name="Won K."/>
            <person name="Lee Y."/>
            <person name="Choi E.D."/>
            <person name="Segonzac C."/>
            <person name="Sohn K.H."/>
        </authorList>
    </citation>
    <scope>NUCLEOTIDE SEQUENCE [LARGE SCALE GENOMIC DNA]</scope>
    <source>
        <strain evidence="10 11">PRI2</strain>
    </source>
</reference>
<comment type="catalytic activity">
    <reaction evidence="7 8">
        <text>deamido-NAD(+) + L-glutamine + ATP + H2O = L-glutamate + AMP + diphosphate + NAD(+) + H(+)</text>
        <dbReference type="Rhea" id="RHEA:24384"/>
        <dbReference type="ChEBI" id="CHEBI:15377"/>
        <dbReference type="ChEBI" id="CHEBI:15378"/>
        <dbReference type="ChEBI" id="CHEBI:29985"/>
        <dbReference type="ChEBI" id="CHEBI:30616"/>
        <dbReference type="ChEBI" id="CHEBI:33019"/>
        <dbReference type="ChEBI" id="CHEBI:57540"/>
        <dbReference type="ChEBI" id="CHEBI:58359"/>
        <dbReference type="ChEBI" id="CHEBI:58437"/>
        <dbReference type="ChEBI" id="CHEBI:456215"/>
        <dbReference type="EC" id="6.3.5.1"/>
    </reaction>
</comment>
<dbReference type="InterPro" id="IPR003010">
    <property type="entry name" value="C-N_Hydrolase"/>
</dbReference>
<dbReference type="HAMAP" id="MF_02090">
    <property type="entry name" value="NadE_glutamine_dep"/>
    <property type="match status" value="1"/>
</dbReference>
<dbReference type="EMBL" id="SNSC02000001">
    <property type="protein sequence ID" value="TID27599.1"/>
    <property type="molecule type" value="Genomic_DNA"/>
</dbReference>
<dbReference type="UniPathway" id="UPA00253">
    <property type="reaction ID" value="UER00334"/>
</dbReference>
<dbReference type="PANTHER" id="PTHR23090:SF9">
    <property type="entry name" value="GLUTAMINE-DEPENDENT NAD(+) SYNTHETASE"/>
    <property type="match status" value="1"/>
</dbReference>
<dbReference type="InterPro" id="IPR003694">
    <property type="entry name" value="NAD_synthase"/>
</dbReference>
<protein>
    <recommendedName>
        <fullName evidence="8">Glutamine-dependent NAD(+) synthetase</fullName>
        <ecNumber evidence="8">6.3.5.1</ecNumber>
    </recommendedName>
    <alternativeName>
        <fullName evidence="8">NAD(+) synthase [glutamine-hydrolyzing]</fullName>
    </alternativeName>
</protein>
<dbReference type="FunFam" id="3.60.110.10:FF:000003">
    <property type="entry name" value="Glutamine-dependent NAD(+) synthetase"/>
    <property type="match status" value="1"/>
</dbReference>
<keyword evidence="6 8" id="KW-0520">NAD</keyword>
<dbReference type="InterPro" id="IPR014445">
    <property type="entry name" value="Gln-dep_NAD_synthase"/>
</dbReference>
<feature type="domain" description="CN hydrolase" evidence="9">
    <location>
        <begin position="5"/>
        <end position="275"/>
    </location>
</feature>
<dbReference type="Pfam" id="PF02540">
    <property type="entry name" value="NAD_synthase"/>
    <property type="match status" value="1"/>
</dbReference>
<evidence type="ECO:0000256" key="6">
    <source>
        <dbReference type="ARBA" id="ARBA00023027"/>
    </source>
</evidence>
<dbReference type="NCBIfam" id="TIGR00552">
    <property type="entry name" value="nadE"/>
    <property type="match status" value="1"/>
</dbReference>
<dbReference type="GO" id="GO:0003952">
    <property type="term" value="F:NAD+ synthase (glutamine-hydrolyzing) activity"/>
    <property type="evidence" value="ECO:0007669"/>
    <property type="project" value="UniProtKB-UniRule"/>
</dbReference>
<evidence type="ECO:0000256" key="4">
    <source>
        <dbReference type="ARBA" id="ARBA00022741"/>
    </source>
</evidence>
<keyword evidence="3 8" id="KW-0436">Ligase</keyword>
<evidence type="ECO:0000256" key="5">
    <source>
        <dbReference type="ARBA" id="ARBA00022840"/>
    </source>
</evidence>
<evidence type="ECO:0000256" key="8">
    <source>
        <dbReference type="PIRNR" id="PIRNR006630"/>
    </source>
</evidence>
<keyword evidence="5 8" id="KW-0067">ATP-binding</keyword>
<dbReference type="Proteomes" id="UP000298493">
    <property type="component" value="Unassembled WGS sequence"/>
</dbReference>
<dbReference type="PIRSF" id="PIRSF006630">
    <property type="entry name" value="NADS_GAT"/>
    <property type="match status" value="1"/>
</dbReference>
<evidence type="ECO:0000313" key="11">
    <source>
        <dbReference type="Proteomes" id="UP000298493"/>
    </source>
</evidence>
<dbReference type="GO" id="GO:0005737">
    <property type="term" value="C:cytoplasm"/>
    <property type="evidence" value="ECO:0007669"/>
    <property type="project" value="InterPro"/>
</dbReference>
<gene>
    <name evidence="10" type="ORF">E6O75_ATG00366</name>
</gene>
<keyword evidence="11" id="KW-1185">Reference proteome</keyword>